<name>A0ABR7JF12_9FLAO</name>
<keyword evidence="1" id="KW-0645">Protease</keyword>
<keyword evidence="1" id="KW-0378">Hydrolase</keyword>
<protein>
    <submittedName>
        <fullName evidence="1">Aminopeptidase</fullName>
    </submittedName>
</protein>
<evidence type="ECO:0000313" key="1">
    <source>
        <dbReference type="EMBL" id="MBC5863070.1"/>
    </source>
</evidence>
<dbReference type="InterPro" id="IPR027268">
    <property type="entry name" value="Peptidase_M4/M1_CTD_sf"/>
</dbReference>
<accession>A0ABR7JF12</accession>
<proteinExistence type="predicted"/>
<organism evidence="1 2">
    <name type="scientific">Flavobacterium turcicum</name>
    <dbReference type="NCBI Taxonomy" id="2764718"/>
    <lineage>
        <taxon>Bacteria</taxon>
        <taxon>Pseudomonadati</taxon>
        <taxon>Bacteroidota</taxon>
        <taxon>Flavobacteriia</taxon>
        <taxon>Flavobacteriales</taxon>
        <taxon>Flavobacteriaceae</taxon>
        <taxon>Flavobacterium</taxon>
    </lineage>
</organism>
<gene>
    <name evidence="1" type="ORF">H8R26_06505</name>
</gene>
<comment type="caution">
    <text evidence="1">The sequence shown here is derived from an EMBL/GenBank/DDBJ whole genome shotgun (WGS) entry which is preliminary data.</text>
</comment>
<keyword evidence="2" id="KW-1185">Reference proteome</keyword>
<dbReference type="EMBL" id="JACRUM010000002">
    <property type="protein sequence ID" value="MBC5863070.1"/>
    <property type="molecule type" value="Genomic_DNA"/>
</dbReference>
<dbReference type="Proteomes" id="UP000621670">
    <property type="component" value="Unassembled WGS sequence"/>
</dbReference>
<keyword evidence="1" id="KW-0031">Aminopeptidase</keyword>
<dbReference type="Gene3D" id="1.10.390.10">
    <property type="entry name" value="Neutral Protease Domain 2"/>
    <property type="match status" value="1"/>
</dbReference>
<dbReference type="GO" id="GO:0004177">
    <property type="term" value="F:aminopeptidase activity"/>
    <property type="evidence" value="ECO:0007669"/>
    <property type="project" value="UniProtKB-KW"/>
</dbReference>
<sequence>MLGQQESKIQLTWLPELKSFEVSQQISFTNETKDTLKSIVLNDWNHAYSSKTTPLAKRFSDEFYRGFHLAKEEERGSTQNLSITNAQQLPLIWKRPEKHPDLIEFTLLQPLLPGEKTILLLRYNSKIPHDKFTKIGYNDSGSVYLKNTFLFLARYENHDFVRYSNYNLDDATNAITNLEVIIATPNNWIITTDLNVNEAAIEQNSVYQGTGKNRTDFSLSLQPKPSFYSYNNSLLNVWTDLKQNKVNDIQKAISVDRIVQFTHSFLGNYPQQNIMVAQADYDKNPFYGLNQLPSFLSPFPNEFLFEIKFLKTYLNSFLKNSLHLDPRKDNWLYDGLQVYLMMQYIENYYPDSKLIGNLAKLKLLKPFSLADVEFNDQYSYFYMLMARKNLDQALGEPKSSLIKFNEQIANKYKAGLSLKYLDSYLQNDVLRSTILEFYQNNQTKNSTRTDFETILKSKTATNLDWFFNTIINSRSIVDYKFKNVSSTKDSITFSVKNKTGTQVPVPIFGLAKGKIVYQKWFYIKACDTTMTIPRQAIDKIVINLKNEVPEYNLRNNWHKLNGFFPNNRPLKFAFFKDLEDPYFNQILFLPSIYYNFYDGLTPGLRLHNKTILDKPFTFDVNPSYSTKSQNLSGAAAFVVNQNIRNSNLFNIKYGLSANYFNYAPDASYLRFNTSVQMRIREPNFRDNRKQFILLRQINVDRETSAFVNDNSPNNYSVLDLRYSNNKTEVTNHINFTAVTQFSGKFGKATAEVEFRKLYENNRQLNLRLYAGHFLYNKTDSDYFSFALDRPTDYLFDYNYLGRSESSGLFSQQYIIAEGGFKSKLNTPFANTFLSSLNASVSIWNWIEVYGDVGILKNRSQKERFVFDSGVRLNLVTDYFELYFPVYSSNGWEISSNNYNEKVRFIVTFSPKTLINLFSRKWF</sequence>
<evidence type="ECO:0000313" key="2">
    <source>
        <dbReference type="Proteomes" id="UP000621670"/>
    </source>
</evidence>
<reference evidence="1 2" key="1">
    <citation type="submission" date="2020-08" db="EMBL/GenBank/DDBJ databases">
        <title>Description of novel Flavobacterium F-400 isolate.</title>
        <authorList>
            <person name="Saticioglu I."/>
            <person name="Duman M."/>
            <person name="Altun S."/>
        </authorList>
    </citation>
    <scope>NUCLEOTIDE SEQUENCE [LARGE SCALE GENOMIC DNA]</scope>
    <source>
        <strain evidence="1 2">F-400</strain>
    </source>
</reference>